<dbReference type="EMBL" id="CM016559">
    <property type="protein sequence ID" value="TKW01655.1"/>
    <property type="molecule type" value="Genomic_DNA"/>
</dbReference>
<evidence type="ECO:0000313" key="1">
    <source>
        <dbReference type="EMBL" id="TKW01655.1"/>
    </source>
</evidence>
<sequence length="38" mass="4490">MFMAIFTWAWTNSPLLRLWTCRGCDKGFNRLESQPSQP</sequence>
<dbReference type="AlphaFoldDB" id="A0A4U6TKU2"/>
<evidence type="ECO:0000313" key="2">
    <source>
        <dbReference type="Proteomes" id="UP000298652"/>
    </source>
</evidence>
<keyword evidence="2" id="KW-1185">Reference proteome</keyword>
<protein>
    <submittedName>
        <fullName evidence="1">Uncharacterized protein</fullName>
    </submittedName>
</protein>
<gene>
    <name evidence="1" type="ORF">SEVIR_8G194750v2</name>
</gene>
<proteinExistence type="predicted"/>
<name>A0A4U6TKU2_SETVI</name>
<dbReference type="Proteomes" id="UP000298652">
    <property type="component" value="Chromosome 8"/>
</dbReference>
<accession>A0A4U6TKU2</accession>
<dbReference type="Gramene" id="TKW01655">
    <property type="protein sequence ID" value="TKW01655"/>
    <property type="gene ID" value="SEVIR_8G194750v2"/>
</dbReference>
<organism evidence="1 2">
    <name type="scientific">Setaria viridis</name>
    <name type="common">Green bristlegrass</name>
    <name type="synonym">Setaria italica subsp. viridis</name>
    <dbReference type="NCBI Taxonomy" id="4556"/>
    <lineage>
        <taxon>Eukaryota</taxon>
        <taxon>Viridiplantae</taxon>
        <taxon>Streptophyta</taxon>
        <taxon>Embryophyta</taxon>
        <taxon>Tracheophyta</taxon>
        <taxon>Spermatophyta</taxon>
        <taxon>Magnoliopsida</taxon>
        <taxon>Liliopsida</taxon>
        <taxon>Poales</taxon>
        <taxon>Poaceae</taxon>
        <taxon>PACMAD clade</taxon>
        <taxon>Panicoideae</taxon>
        <taxon>Panicodae</taxon>
        <taxon>Paniceae</taxon>
        <taxon>Cenchrinae</taxon>
        <taxon>Setaria</taxon>
    </lineage>
</organism>
<reference evidence="1" key="1">
    <citation type="submission" date="2019-03" db="EMBL/GenBank/DDBJ databases">
        <title>WGS assembly of Setaria viridis.</title>
        <authorList>
            <person name="Huang P."/>
            <person name="Jenkins J."/>
            <person name="Grimwood J."/>
            <person name="Barry K."/>
            <person name="Healey A."/>
            <person name="Mamidi S."/>
            <person name="Sreedasyam A."/>
            <person name="Shu S."/>
            <person name="Feldman M."/>
            <person name="Wu J."/>
            <person name="Yu Y."/>
            <person name="Chen C."/>
            <person name="Johnson J."/>
            <person name="Rokhsar D."/>
            <person name="Baxter I."/>
            <person name="Schmutz J."/>
            <person name="Brutnell T."/>
            <person name="Kellogg E."/>
        </authorList>
    </citation>
    <scope>NUCLEOTIDE SEQUENCE [LARGE SCALE GENOMIC DNA]</scope>
</reference>